<dbReference type="PANTHER" id="PTHR20919">
    <property type="entry name" value="HOMOSERINE O-SUCCINYLTRANSFERASE"/>
    <property type="match status" value="1"/>
</dbReference>
<keyword evidence="1 4" id="KW-0028">Amino-acid biosynthesis</keyword>
<proteinExistence type="inferred from homology"/>
<dbReference type="PIRSF" id="PIRSF000450">
    <property type="entry name" value="H_ser_succinyltr"/>
    <property type="match status" value="1"/>
</dbReference>
<dbReference type="PANTHER" id="PTHR20919:SF0">
    <property type="entry name" value="HOMOSERINE O-SUCCINYLTRANSFERASE"/>
    <property type="match status" value="1"/>
</dbReference>
<dbReference type="AlphaFoldDB" id="A0A4Z0JSJ2"/>
<comment type="function">
    <text evidence="4">Transfers an acetyl group from acetyl-CoA to L-serine, forming acetyl-L-serine.</text>
</comment>
<dbReference type="Gene3D" id="3.40.50.880">
    <property type="match status" value="1"/>
</dbReference>
<dbReference type="InterPro" id="IPR029062">
    <property type="entry name" value="Class_I_gatase-like"/>
</dbReference>
<dbReference type="InterPro" id="IPR033752">
    <property type="entry name" value="MetA_family"/>
</dbReference>
<keyword evidence="4" id="KW-0198">Cysteine biosynthesis</keyword>
<evidence type="ECO:0000313" key="6">
    <source>
        <dbReference type="EMBL" id="TGD25151.1"/>
    </source>
</evidence>
<dbReference type="Proteomes" id="UP000298021">
    <property type="component" value="Unassembled WGS sequence"/>
</dbReference>
<feature type="site" description="Important for substrate specificity" evidence="4">
    <location>
        <position position="157"/>
    </location>
</feature>
<dbReference type="UniPathway" id="UPA00136">
    <property type="reaction ID" value="UER00199"/>
</dbReference>
<dbReference type="EMBL" id="RKLY01000002">
    <property type="protein sequence ID" value="TGD25151.1"/>
    <property type="molecule type" value="Genomic_DNA"/>
</dbReference>
<feature type="active site" evidence="4">
    <location>
        <position position="202"/>
    </location>
</feature>
<comment type="pathway">
    <text evidence="4">Amino-acid biosynthesis; L-cysteine biosynthesis; L-cysteine from L-serine: step 1/2.</text>
</comment>
<feature type="active site" description="Acyl-thioester intermediate" evidence="4 5">
    <location>
        <position position="108"/>
    </location>
</feature>
<dbReference type="HAMAP" id="MF_00295">
    <property type="entry name" value="MetA_acyltransf"/>
    <property type="match status" value="1"/>
</dbReference>
<evidence type="ECO:0000256" key="3">
    <source>
        <dbReference type="ARBA" id="ARBA00023315"/>
    </source>
</evidence>
<feature type="active site" description="Proton acceptor" evidence="4">
    <location>
        <position position="200"/>
    </location>
</feature>
<dbReference type="Pfam" id="PF04204">
    <property type="entry name" value="HTS"/>
    <property type="match status" value="1"/>
</dbReference>
<dbReference type="GO" id="GO:0005737">
    <property type="term" value="C:cytoplasm"/>
    <property type="evidence" value="ECO:0007669"/>
    <property type="project" value="UniProtKB-SubCell"/>
</dbReference>
<keyword evidence="7" id="KW-1185">Reference proteome</keyword>
<organism evidence="6 7">
    <name type="scientific">Companilactobacillus suantsaicola</name>
    <dbReference type="NCBI Taxonomy" id="2487723"/>
    <lineage>
        <taxon>Bacteria</taxon>
        <taxon>Bacillati</taxon>
        <taxon>Bacillota</taxon>
        <taxon>Bacilli</taxon>
        <taxon>Lactobacillales</taxon>
        <taxon>Lactobacillaceae</taxon>
        <taxon>Companilactobacillus</taxon>
    </lineage>
</organism>
<feature type="site" description="Important for acyl-CoA specificity" evidence="4">
    <location>
        <position position="77"/>
    </location>
</feature>
<comment type="similarity">
    <text evidence="4">Belongs to the MetA family.</text>
</comment>
<accession>A0A4Z0JSJ2</accession>
<dbReference type="GO" id="GO:0009001">
    <property type="term" value="F:serine O-acetyltransferase activity"/>
    <property type="evidence" value="ECO:0007669"/>
    <property type="project" value="UniProtKB-UniRule"/>
</dbReference>
<feature type="binding site" evidence="4">
    <location>
        <position position="129"/>
    </location>
    <ligand>
        <name>substrate</name>
    </ligand>
</feature>
<evidence type="ECO:0000256" key="2">
    <source>
        <dbReference type="ARBA" id="ARBA00022679"/>
    </source>
</evidence>
<dbReference type="SUPFAM" id="SSF52317">
    <property type="entry name" value="Class I glutamine amidotransferase-like"/>
    <property type="match status" value="1"/>
</dbReference>
<dbReference type="GO" id="GO:0006535">
    <property type="term" value="P:cysteine biosynthetic process from serine"/>
    <property type="evidence" value="ECO:0007669"/>
    <property type="project" value="UniProtKB-UniRule"/>
</dbReference>
<evidence type="ECO:0000256" key="5">
    <source>
        <dbReference type="PIRSR" id="PIRSR000450-1"/>
    </source>
</evidence>
<comment type="catalytic activity">
    <reaction evidence="4">
        <text>L-serine + acetyl-CoA = O-acetyl-L-serine + CoA</text>
        <dbReference type="Rhea" id="RHEA:24560"/>
        <dbReference type="ChEBI" id="CHEBI:33384"/>
        <dbReference type="ChEBI" id="CHEBI:57287"/>
        <dbReference type="ChEBI" id="CHEBI:57288"/>
        <dbReference type="ChEBI" id="CHEBI:58340"/>
        <dbReference type="EC" id="2.3.1.30"/>
    </reaction>
</comment>
<dbReference type="RefSeq" id="WP_135371183.1">
    <property type="nucleotide sequence ID" value="NZ_RKLY01000002.1"/>
</dbReference>
<protein>
    <recommendedName>
        <fullName evidence="4">Serine O-acetyltransferase</fullName>
        <shortName evidence="4">SAT</shortName>
        <ecNumber evidence="4">2.3.1.30</ecNumber>
    </recommendedName>
</protein>
<sequence>MEPIRIGILNLMQNKVETMHNFQHALKNENVQLTFYYSATRYVNRVLDSAITDNMKPLDLQEVNDLDGFIITGSPVEKLDFPQVSYFEEVNDLIDQLNTSNIPQLYVCWGAMAALNRIYNIQKKLLPHKVFGIFQNQILKPTPLLNNISDNFPAPHARYAEMDHEQIQANPNLMVEATSENGLLTLVSAKDKHQTFIFSHLEYQKDGLDKEYRRELASIKVKHPFPAANYYSPLDRKPTFSWKQTQQIFYQNWLQTVTEHKLTTC</sequence>
<gene>
    <name evidence="6" type="ORF">EGT49_01465</name>
</gene>
<evidence type="ECO:0000256" key="1">
    <source>
        <dbReference type="ARBA" id="ARBA00022605"/>
    </source>
</evidence>
<feature type="binding site" evidence="4">
    <location>
        <position position="214"/>
    </location>
    <ligand>
        <name>substrate</name>
    </ligand>
</feature>
<evidence type="ECO:0000313" key="7">
    <source>
        <dbReference type="Proteomes" id="UP000298021"/>
    </source>
</evidence>
<comment type="caution">
    <text evidence="4">Lacks conserved residue(s) required for the propagation of feature annotation.</text>
</comment>
<name>A0A4Z0JSJ2_9LACO</name>
<reference evidence="6 7" key="1">
    <citation type="submission" date="2018-10" db="EMBL/GenBank/DDBJ databases">
        <title>Lactobacillus sp. R7 and Lactobacillus sp. R19 isolated from fermented mustard green product of Taiwan.</title>
        <authorList>
            <person name="Lin S.-T."/>
        </authorList>
    </citation>
    <scope>NUCLEOTIDE SEQUENCE [LARGE SCALE GENOMIC DNA]</scope>
    <source>
        <strain evidence="6 7">BCRC 81127</strain>
    </source>
</reference>
<evidence type="ECO:0000256" key="4">
    <source>
        <dbReference type="HAMAP-Rule" id="MF_00295"/>
    </source>
</evidence>
<dbReference type="EC" id="2.3.1.30" evidence="4"/>
<comment type="subcellular location">
    <subcellularLocation>
        <location evidence="4">Cytoplasm</location>
    </subcellularLocation>
</comment>
<keyword evidence="4" id="KW-0963">Cytoplasm</keyword>
<dbReference type="OrthoDB" id="9772423at2"/>
<comment type="caution">
    <text evidence="6">The sequence shown here is derived from an EMBL/GenBank/DDBJ whole genome shotgun (WGS) entry which is preliminary data.</text>
</comment>
<dbReference type="GO" id="GO:0008899">
    <property type="term" value="F:homoserine O-succinyltransferase activity"/>
    <property type="evidence" value="ECO:0007669"/>
    <property type="project" value="TreeGrafter"/>
</dbReference>
<keyword evidence="3 4" id="KW-0012">Acyltransferase</keyword>
<keyword evidence="2 4" id="KW-0808">Transferase</keyword>